<proteinExistence type="predicted"/>
<reference evidence="1" key="1">
    <citation type="submission" date="2022-07" db="EMBL/GenBank/DDBJ databases">
        <title>Complete genome of Vibrio japonicus strain JCM 31412T and phylogenomic assessment of the Nereis clade of the genus Vibrio.</title>
        <authorList>
            <person name="Shlafstein M.D."/>
            <person name="Emsley S.A."/>
            <person name="Ushijima B."/>
            <person name="Videau P."/>
            <person name="Saw J.H."/>
        </authorList>
    </citation>
    <scope>NUCLEOTIDE SEQUENCE</scope>
    <source>
        <strain evidence="1">JCM 31412</strain>
    </source>
</reference>
<name>A0ABY5LN08_9VIBR</name>
<accession>A0ABY5LN08</accession>
<sequence>MKINLPEVYSKRNRSIFASVIEISGESKELWFSVPIQYAKNIQPNRADAFLVALLPQAMLLGEDIIVDGDISESLFYNLQNYFMPLMKEIAPKLSIISVTPKNLTTTRGELINDKSLGAATGFSGGIDSFCTISEHFENKTTPSYTLTKLLFNNVGAVPTQLFDEKYEQLSRVQRGLNKELIPIDSNMDDFIALSFQQTHVLRNAACALVLHGLYDKFLYASAYQYKHTQVTPTYNIGYIDPLSIHLFSTEEITFISSGGQHSRIDKTRLVSSFKNSYSLLNVCIAPNRIDNCSICWKCGRTLLTLELIGKIHSYHEVFDLSKWEKGRSWYIAEHILNHKKRSDPFIQEIRSLAQEVGHQFSAKEKVLALFVAFLPHSIFKRLKGSFSEVN</sequence>
<dbReference type="RefSeq" id="WP_257085905.1">
    <property type="nucleotide sequence ID" value="NZ_CP102097.1"/>
</dbReference>
<evidence type="ECO:0000313" key="1">
    <source>
        <dbReference type="EMBL" id="UUM32243.1"/>
    </source>
</evidence>
<keyword evidence="2" id="KW-1185">Reference proteome</keyword>
<dbReference type="EMBL" id="CP102097">
    <property type="protein sequence ID" value="UUM32243.1"/>
    <property type="molecule type" value="Genomic_DNA"/>
</dbReference>
<organism evidence="1 2">
    <name type="scientific">Vibrio japonicus</name>
    <dbReference type="NCBI Taxonomy" id="1824638"/>
    <lineage>
        <taxon>Bacteria</taxon>
        <taxon>Pseudomonadati</taxon>
        <taxon>Pseudomonadota</taxon>
        <taxon>Gammaproteobacteria</taxon>
        <taxon>Vibrionales</taxon>
        <taxon>Vibrionaceae</taxon>
        <taxon>Vibrio</taxon>
    </lineage>
</organism>
<evidence type="ECO:0000313" key="2">
    <source>
        <dbReference type="Proteomes" id="UP001058602"/>
    </source>
</evidence>
<dbReference type="Proteomes" id="UP001058602">
    <property type="component" value="Chromosome 2"/>
</dbReference>
<gene>
    <name evidence="1" type="ORF">NP165_18340</name>
</gene>
<protein>
    <submittedName>
        <fullName evidence="1">Uncharacterized protein</fullName>
    </submittedName>
</protein>